<name>D7VN62_SPHSI</name>
<evidence type="ECO:0000313" key="1">
    <source>
        <dbReference type="EMBL" id="EFK57359.1"/>
    </source>
</evidence>
<accession>D7VN62</accession>
<evidence type="ECO:0000313" key="2">
    <source>
        <dbReference type="Proteomes" id="UP000006258"/>
    </source>
</evidence>
<dbReference type="RefSeq" id="WP_002992975.1">
    <property type="nucleotide sequence ID" value="NZ_GL379770.1"/>
</dbReference>
<dbReference type="STRING" id="525373.HMPREF0766_12432"/>
<dbReference type="HOGENOM" id="CLU_1488154_0_0_10"/>
<protein>
    <recommendedName>
        <fullName evidence="3">Phage major tail protein, phi13 family</fullName>
    </recommendedName>
</protein>
<comment type="caution">
    <text evidence="1">The sequence shown here is derived from an EMBL/GenBank/DDBJ whole genome shotgun (WGS) entry which is preliminary data.</text>
</comment>
<organism evidence="1 2">
    <name type="scientific">Sphingobacterium spiritivorum ATCC 33861</name>
    <dbReference type="NCBI Taxonomy" id="525373"/>
    <lineage>
        <taxon>Bacteria</taxon>
        <taxon>Pseudomonadati</taxon>
        <taxon>Bacteroidota</taxon>
        <taxon>Sphingobacteriia</taxon>
        <taxon>Sphingobacteriales</taxon>
        <taxon>Sphingobacteriaceae</taxon>
        <taxon>Sphingobacterium</taxon>
    </lineage>
</organism>
<proteinExistence type="predicted"/>
<dbReference type="EMBL" id="ACHA02000011">
    <property type="protein sequence ID" value="EFK57359.1"/>
    <property type="molecule type" value="Genomic_DNA"/>
</dbReference>
<sequence length="181" mass="19063">MAQFVVKGVESIEFAPVSTDGTLPATGWVKGENIEMGSATMNIPEKTMTKVKVEDKAGIFAIIGEEGDGASVTAKFLNLDPKMADLIFKGNATSTATTKFEAAIDSTTAVNLAVRVTSKPWDGFKMVFVILNGSVIGRIENALTKDGDAFLALGFTAEAQAVSDADGDAVSPWYYEKVAVA</sequence>
<dbReference type="Proteomes" id="UP000006258">
    <property type="component" value="Unassembled WGS sequence"/>
</dbReference>
<dbReference type="AlphaFoldDB" id="D7VN62"/>
<keyword evidence="2" id="KW-1185">Reference proteome</keyword>
<dbReference type="GeneID" id="95427967"/>
<reference evidence="1" key="1">
    <citation type="submission" date="2010-07" db="EMBL/GenBank/DDBJ databases">
        <authorList>
            <person name="Muzny D."/>
            <person name="Qin X."/>
            <person name="Buhay C."/>
            <person name="Dugan-Rocha S."/>
            <person name="Ding Y."/>
            <person name="Chen G."/>
            <person name="Hawes A."/>
            <person name="Holder M."/>
            <person name="Jhangiani S."/>
            <person name="Johnson A."/>
            <person name="Khan Z."/>
            <person name="Li Z."/>
            <person name="Liu W."/>
            <person name="Liu X."/>
            <person name="Perez L."/>
            <person name="Shen H."/>
            <person name="Wang Q."/>
            <person name="Watt J."/>
            <person name="Xi L."/>
            <person name="Xin Y."/>
            <person name="Zhou J."/>
            <person name="Deng J."/>
            <person name="Jiang H."/>
            <person name="Liu Y."/>
            <person name="Qu J."/>
            <person name="Song X.-Z."/>
            <person name="Zhang L."/>
            <person name="Villasana D."/>
            <person name="Johnson A."/>
            <person name="Liu J."/>
            <person name="Liyanage D."/>
            <person name="Lorensuhewa L."/>
            <person name="Robinson T."/>
            <person name="Song A."/>
            <person name="Song B.-B."/>
            <person name="Dinh H."/>
            <person name="Thornton R."/>
            <person name="Coyle M."/>
            <person name="Francisco L."/>
            <person name="Jackson L."/>
            <person name="Javaid M."/>
            <person name="Korchina V."/>
            <person name="Kovar C."/>
            <person name="Mata R."/>
            <person name="Mathew T."/>
            <person name="Ngo R."/>
            <person name="Nguyen L."/>
            <person name="Nguyen N."/>
            <person name="Okwuonu G."/>
            <person name="Ongeri F."/>
            <person name="Pham C."/>
            <person name="Simmons D."/>
            <person name="Wilczek-Boney K."/>
            <person name="Hale W."/>
            <person name="Jakkamsetti A."/>
            <person name="Pham P."/>
            <person name="Ruth R."/>
            <person name="San Lucas F."/>
            <person name="Warren J."/>
            <person name="Zhang J."/>
            <person name="Zhao Z."/>
            <person name="Zhou C."/>
            <person name="Zhu D."/>
            <person name="Lee S."/>
            <person name="Bess C."/>
            <person name="Blankenburg K."/>
            <person name="Forbes L."/>
            <person name="Fu Q."/>
            <person name="Gubbala S."/>
            <person name="Hirani K."/>
            <person name="Jayaseelan J.C."/>
            <person name="Lara F."/>
            <person name="Munidasa M."/>
            <person name="Palculict T."/>
            <person name="Patil S."/>
            <person name="Pu L.-L."/>
            <person name="Saada N."/>
            <person name="Tang L."/>
            <person name="Weissenberger G."/>
            <person name="Zhu Y."/>
            <person name="Hemphill L."/>
            <person name="Shang Y."/>
            <person name="Youmans B."/>
            <person name="Ayvaz T."/>
            <person name="Ross M."/>
            <person name="Santibanez J."/>
            <person name="Aqrawi P."/>
            <person name="Gross S."/>
            <person name="Joshi V."/>
            <person name="Fowler G."/>
            <person name="Nazareth L."/>
            <person name="Reid J."/>
            <person name="Worley K."/>
            <person name="Petrosino J."/>
            <person name="Highlander S."/>
            <person name="Gibbs R."/>
        </authorList>
    </citation>
    <scope>NUCLEOTIDE SEQUENCE [LARGE SCALE GENOMIC DNA]</scope>
    <source>
        <strain evidence="1">ATCC 33861</strain>
    </source>
</reference>
<evidence type="ECO:0008006" key="3">
    <source>
        <dbReference type="Google" id="ProtNLM"/>
    </source>
</evidence>
<gene>
    <name evidence="1" type="ORF">HMPREF0766_12432</name>
</gene>